<dbReference type="PANTHER" id="PTHR23511:SF34">
    <property type="entry name" value="SYNAPTIC VESICLE GLYCOPROTEIN 2"/>
    <property type="match status" value="1"/>
</dbReference>
<dbReference type="InterPro" id="IPR036259">
    <property type="entry name" value="MFS_trans_sf"/>
</dbReference>
<feature type="transmembrane region" description="Helical" evidence="6">
    <location>
        <begin position="155"/>
        <end position="175"/>
    </location>
</feature>
<evidence type="ECO:0000259" key="7">
    <source>
        <dbReference type="PROSITE" id="PS50850"/>
    </source>
</evidence>
<dbReference type="Proteomes" id="UP000321772">
    <property type="component" value="Chromosome"/>
</dbReference>
<feature type="transmembrane region" description="Helical" evidence="6">
    <location>
        <begin position="129"/>
        <end position="149"/>
    </location>
</feature>
<sequence>MFFLLGFGLQFNGFLNSSGSSVLADLVSRGWSNNYLNAMFTSSMMIGFFIGSLIGGWLGDKVGRKKAYQLSVLTFAIFSLVAALAPSMLFLIICRALMGIGMGSGIVIGYGTFTELMPSKVRGKWSARISFLGNLSPLIATLVGFLVIPKLSWRMMFIIGGIASFIILFFITKFLDESPRWYIKNGQIEEGSQAIDKIISQVELEQGHKLTFKPTTDNHDLNTSTEKIHFREFFKGTLGHRTLVSSVTLIAMNLSLYTITVWIPTIFVNSGIDISKSLLMSTLIMIGAPLGVFVSTLIMDKFPRKWFGVFFILAIAVMGYVYAIQTTEVGIITIGVLLIFILYIYNSFSSAVYAPEVWPTKEKMRGLGIADAIGRLASIVTPYLIAWLLTDFGVKTVFAVIGTLLGICALILALLGIETCNKSCEEIDTMLVKKNNSNNINKGEMFYG</sequence>
<protein>
    <submittedName>
        <fullName evidence="8">MFS transporter</fullName>
    </submittedName>
</protein>
<dbReference type="PROSITE" id="PS50850">
    <property type="entry name" value="MFS"/>
    <property type="match status" value="1"/>
</dbReference>
<feature type="transmembrane region" description="Helical" evidence="6">
    <location>
        <begin position="306"/>
        <end position="323"/>
    </location>
</feature>
<evidence type="ECO:0000256" key="3">
    <source>
        <dbReference type="ARBA" id="ARBA00022692"/>
    </source>
</evidence>
<dbReference type="SUPFAM" id="SSF103473">
    <property type="entry name" value="MFS general substrate transporter"/>
    <property type="match status" value="1"/>
</dbReference>
<evidence type="ECO:0000256" key="5">
    <source>
        <dbReference type="ARBA" id="ARBA00023136"/>
    </source>
</evidence>
<reference evidence="8 9" key="1">
    <citation type="submission" date="2019-06" db="EMBL/GenBank/DDBJ databases">
        <title>Genome analyses of bacteria isolated from kimchi.</title>
        <authorList>
            <person name="Lee S."/>
            <person name="Ahn S."/>
            <person name="Roh S."/>
        </authorList>
    </citation>
    <scope>NUCLEOTIDE SEQUENCE [LARGE SCALE GENOMIC DNA]</scope>
    <source>
        <strain evidence="8 9">CBA3616</strain>
    </source>
</reference>
<organism evidence="8 9">
    <name type="scientific">Loigolactobacillus coryniformis</name>
    <dbReference type="NCBI Taxonomy" id="1610"/>
    <lineage>
        <taxon>Bacteria</taxon>
        <taxon>Bacillati</taxon>
        <taxon>Bacillota</taxon>
        <taxon>Bacilli</taxon>
        <taxon>Lactobacillales</taxon>
        <taxon>Lactobacillaceae</taxon>
        <taxon>Loigolactobacillus</taxon>
    </lineage>
</organism>
<feature type="transmembrane region" description="Helical" evidence="6">
    <location>
        <begin position="329"/>
        <end position="348"/>
    </location>
</feature>
<feature type="transmembrane region" description="Helical" evidence="6">
    <location>
        <begin position="279"/>
        <end position="299"/>
    </location>
</feature>
<feature type="transmembrane region" description="Helical" evidence="6">
    <location>
        <begin position="369"/>
        <end position="390"/>
    </location>
</feature>
<feature type="transmembrane region" description="Helical" evidence="6">
    <location>
        <begin position="243"/>
        <end position="267"/>
    </location>
</feature>
<keyword evidence="5 6" id="KW-0472">Membrane</keyword>
<name>A0A5B8TIV9_9LACO</name>
<proteinExistence type="predicted"/>
<feature type="transmembrane region" description="Helical" evidence="6">
    <location>
        <begin position="70"/>
        <end position="93"/>
    </location>
</feature>
<keyword evidence="2" id="KW-0813">Transport</keyword>
<dbReference type="PANTHER" id="PTHR23511">
    <property type="entry name" value="SYNAPTIC VESICLE GLYCOPROTEIN 2"/>
    <property type="match status" value="1"/>
</dbReference>
<accession>A0A5B8TIV9</accession>
<evidence type="ECO:0000313" key="9">
    <source>
        <dbReference type="Proteomes" id="UP000321772"/>
    </source>
</evidence>
<dbReference type="CDD" id="cd17316">
    <property type="entry name" value="MFS_SV2_like"/>
    <property type="match status" value="1"/>
</dbReference>
<feature type="transmembrane region" description="Helical" evidence="6">
    <location>
        <begin position="396"/>
        <end position="417"/>
    </location>
</feature>
<feature type="transmembrane region" description="Helical" evidence="6">
    <location>
        <begin position="99"/>
        <end position="117"/>
    </location>
</feature>
<feature type="transmembrane region" description="Helical" evidence="6">
    <location>
        <begin position="34"/>
        <end position="58"/>
    </location>
</feature>
<dbReference type="Gene3D" id="1.20.1250.20">
    <property type="entry name" value="MFS general substrate transporter like domains"/>
    <property type="match status" value="1"/>
</dbReference>
<comment type="subcellular location">
    <subcellularLocation>
        <location evidence="1">Cell membrane</location>
        <topology evidence="1">Multi-pass membrane protein</topology>
    </subcellularLocation>
</comment>
<dbReference type="Pfam" id="PF00083">
    <property type="entry name" value="Sugar_tr"/>
    <property type="match status" value="1"/>
</dbReference>
<feature type="domain" description="Major facilitator superfamily (MFS) profile" evidence="7">
    <location>
        <begin position="1"/>
        <end position="420"/>
    </location>
</feature>
<keyword evidence="4 6" id="KW-1133">Transmembrane helix</keyword>
<evidence type="ECO:0000256" key="4">
    <source>
        <dbReference type="ARBA" id="ARBA00022989"/>
    </source>
</evidence>
<dbReference type="InterPro" id="IPR020846">
    <property type="entry name" value="MFS_dom"/>
</dbReference>
<evidence type="ECO:0000256" key="1">
    <source>
        <dbReference type="ARBA" id="ARBA00004651"/>
    </source>
</evidence>
<dbReference type="AlphaFoldDB" id="A0A5B8TIV9"/>
<evidence type="ECO:0000256" key="2">
    <source>
        <dbReference type="ARBA" id="ARBA00022448"/>
    </source>
</evidence>
<dbReference type="InterPro" id="IPR005828">
    <property type="entry name" value="MFS_sugar_transport-like"/>
</dbReference>
<keyword evidence="3 6" id="KW-0812">Transmembrane</keyword>
<dbReference type="EMBL" id="CP042392">
    <property type="protein sequence ID" value="QEA54417.1"/>
    <property type="molecule type" value="Genomic_DNA"/>
</dbReference>
<dbReference type="GO" id="GO:0005886">
    <property type="term" value="C:plasma membrane"/>
    <property type="evidence" value="ECO:0007669"/>
    <property type="project" value="UniProtKB-SubCell"/>
</dbReference>
<gene>
    <name evidence="8" type="ORF">FGL77_04190</name>
</gene>
<evidence type="ECO:0000256" key="6">
    <source>
        <dbReference type="SAM" id="Phobius"/>
    </source>
</evidence>
<evidence type="ECO:0000313" key="8">
    <source>
        <dbReference type="EMBL" id="QEA54417.1"/>
    </source>
</evidence>
<dbReference type="GO" id="GO:0022857">
    <property type="term" value="F:transmembrane transporter activity"/>
    <property type="evidence" value="ECO:0007669"/>
    <property type="project" value="InterPro"/>
</dbReference>